<keyword evidence="1" id="KW-0723">Serine/threonine-protein kinase</keyword>
<feature type="region of interest" description="Disordered" evidence="2">
    <location>
        <begin position="246"/>
        <end position="266"/>
    </location>
</feature>
<dbReference type="Pfam" id="PF13581">
    <property type="entry name" value="HATPase_c_2"/>
    <property type="match status" value="1"/>
</dbReference>
<evidence type="ECO:0000313" key="4">
    <source>
        <dbReference type="EMBL" id="SHN35016.1"/>
    </source>
</evidence>
<reference evidence="4 5" key="1">
    <citation type="submission" date="2016-11" db="EMBL/GenBank/DDBJ databases">
        <authorList>
            <person name="Jaros S."/>
            <person name="Januszkiewicz K."/>
            <person name="Wedrychowicz H."/>
        </authorList>
    </citation>
    <scope>NUCLEOTIDE SEQUENCE [LARGE SCALE GENOMIC DNA]</scope>
    <source>
        <strain evidence="4 5">CGMCC 4.2025</strain>
    </source>
</reference>
<dbReference type="CDD" id="cd00093">
    <property type="entry name" value="HTH_XRE"/>
    <property type="match status" value="1"/>
</dbReference>
<dbReference type="SMART" id="SM00530">
    <property type="entry name" value="HTH_XRE"/>
    <property type="match status" value="1"/>
</dbReference>
<dbReference type="CDD" id="cd16936">
    <property type="entry name" value="HATPase_RsbW-like"/>
    <property type="match status" value="1"/>
</dbReference>
<keyword evidence="4" id="KW-0418">Kinase</keyword>
<dbReference type="Pfam" id="PF01381">
    <property type="entry name" value="HTH_3"/>
    <property type="match status" value="1"/>
</dbReference>
<dbReference type="PROSITE" id="PS50943">
    <property type="entry name" value="HTH_CROC1"/>
    <property type="match status" value="1"/>
</dbReference>
<dbReference type="InterPro" id="IPR050267">
    <property type="entry name" value="Anti-sigma-factor_SerPK"/>
</dbReference>
<organism evidence="4 5">
    <name type="scientific">Actinacidiphila paucisporea</name>
    <dbReference type="NCBI Taxonomy" id="310782"/>
    <lineage>
        <taxon>Bacteria</taxon>
        <taxon>Bacillati</taxon>
        <taxon>Actinomycetota</taxon>
        <taxon>Actinomycetes</taxon>
        <taxon>Kitasatosporales</taxon>
        <taxon>Streptomycetaceae</taxon>
        <taxon>Actinacidiphila</taxon>
    </lineage>
</organism>
<evidence type="ECO:0000256" key="1">
    <source>
        <dbReference type="ARBA" id="ARBA00022527"/>
    </source>
</evidence>
<evidence type="ECO:0000313" key="5">
    <source>
        <dbReference type="Proteomes" id="UP000184111"/>
    </source>
</evidence>
<feature type="region of interest" description="Disordered" evidence="2">
    <location>
        <begin position="73"/>
        <end position="110"/>
    </location>
</feature>
<dbReference type="InterPro" id="IPR001387">
    <property type="entry name" value="Cro/C1-type_HTH"/>
</dbReference>
<dbReference type="Gene3D" id="1.10.260.40">
    <property type="entry name" value="lambda repressor-like DNA-binding domains"/>
    <property type="match status" value="1"/>
</dbReference>
<dbReference type="InterPro" id="IPR003594">
    <property type="entry name" value="HATPase_dom"/>
</dbReference>
<dbReference type="PANTHER" id="PTHR35526:SF3">
    <property type="entry name" value="ANTI-SIGMA-F FACTOR RSBW"/>
    <property type="match status" value="1"/>
</dbReference>
<dbReference type="GO" id="GO:0003677">
    <property type="term" value="F:DNA binding"/>
    <property type="evidence" value="ECO:0007669"/>
    <property type="project" value="InterPro"/>
</dbReference>
<dbReference type="AlphaFoldDB" id="A0A1M7QUA7"/>
<protein>
    <submittedName>
        <fullName evidence="4">Histidine kinase-like ATPase domain-containing protein</fullName>
    </submittedName>
</protein>
<name>A0A1M7QUA7_9ACTN</name>
<evidence type="ECO:0000259" key="3">
    <source>
        <dbReference type="PROSITE" id="PS50943"/>
    </source>
</evidence>
<dbReference type="RefSeq" id="WP_073502855.1">
    <property type="nucleotide sequence ID" value="NZ_FRBI01000042.1"/>
</dbReference>
<evidence type="ECO:0000256" key="2">
    <source>
        <dbReference type="SAM" id="MobiDB-lite"/>
    </source>
</evidence>
<dbReference type="STRING" id="310782.SAMN05216499_14220"/>
<feature type="domain" description="HTH cro/C1-type" evidence="3">
    <location>
        <begin position="274"/>
        <end position="325"/>
    </location>
</feature>
<keyword evidence="5" id="KW-1185">Reference proteome</keyword>
<keyword evidence="4" id="KW-0808">Transferase</keyword>
<dbReference type="Gene3D" id="3.30.565.10">
    <property type="entry name" value="Histidine kinase-like ATPase, C-terminal domain"/>
    <property type="match status" value="1"/>
</dbReference>
<feature type="compositionally biased region" description="Basic and acidic residues" evidence="2">
    <location>
        <begin position="81"/>
        <end position="100"/>
    </location>
</feature>
<sequence>MSSSQKRDGSPDSAPDRDKTEAGKYVSAAASGTGAVPSLRLLPWTGEGGKPCYLSTDGGDSFMSSLADDLGSAHLGTVEGPSDHAGTRVEEDRRAEEMDAAKPSAQADQGGLPPTLVYRWRRDPRIVVMVRRLLLWHLDAWDMKGLADVAELVVSELVTNAVTHAHGPEDSLVETRFERLPSGALRIEVHDANEDKPELRRLSADAESGRGLALVDALTGGRWGVSDREGVGKRLWAECAADDGSGEMVGEARGGRRRERPRRLHQEPEAVTWAREKSGLTKRRLAELVGISEQLMGEVESGWRSATPANLAKIAQALNCPIVVLERKSPGATRAHGETTT</sequence>
<dbReference type="InterPro" id="IPR010982">
    <property type="entry name" value="Lambda_DNA-bd_dom_sf"/>
</dbReference>
<dbReference type="SUPFAM" id="SSF47413">
    <property type="entry name" value="lambda repressor-like DNA-binding domains"/>
    <property type="match status" value="1"/>
</dbReference>
<feature type="compositionally biased region" description="Basic and acidic residues" evidence="2">
    <location>
        <begin position="1"/>
        <end position="22"/>
    </location>
</feature>
<dbReference type="SUPFAM" id="SSF55874">
    <property type="entry name" value="ATPase domain of HSP90 chaperone/DNA topoisomerase II/histidine kinase"/>
    <property type="match status" value="1"/>
</dbReference>
<feature type="region of interest" description="Disordered" evidence="2">
    <location>
        <begin position="1"/>
        <end position="30"/>
    </location>
</feature>
<dbReference type="PANTHER" id="PTHR35526">
    <property type="entry name" value="ANTI-SIGMA-F FACTOR RSBW-RELATED"/>
    <property type="match status" value="1"/>
</dbReference>
<dbReference type="EMBL" id="FRBI01000042">
    <property type="protein sequence ID" value="SHN35016.1"/>
    <property type="molecule type" value="Genomic_DNA"/>
</dbReference>
<dbReference type="Proteomes" id="UP000184111">
    <property type="component" value="Unassembled WGS sequence"/>
</dbReference>
<accession>A0A1M7QUA7</accession>
<dbReference type="GO" id="GO:0004674">
    <property type="term" value="F:protein serine/threonine kinase activity"/>
    <property type="evidence" value="ECO:0007669"/>
    <property type="project" value="UniProtKB-KW"/>
</dbReference>
<proteinExistence type="predicted"/>
<dbReference type="InterPro" id="IPR036890">
    <property type="entry name" value="HATPase_C_sf"/>
</dbReference>
<gene>
    <name evidence="4" type="ORF">SAMN05216499_14220</name>
</gene>